<dbReference type="Proteomes" id="UP001150581">
    <property type="component" value="Unassembled WGS sequence"/>
</dbReference>
<name>A0ACC1IG47_9FUNG</name>
<sequence>PIPFQPPGASAMQAQKSLLVMQQQLQQREQQREQQRQLRLQEQQRRQKVADELEQKRQQLLEQKRQQLLEQRSLKQQKRELGMYAQKVNVDTHGSVSPELGSVAMDIEVSDTPAISSNKKGTAAAIGAITKTAPANNSESVQVPHSKPVDIQAAQTVPAAPIRVKTESTPFPFPVPAPATAPVTAPIRVKIEPTPVPTPVAALLLSPLQGKKPVEKKPEVQFTTVSKPTPPSMSNMMPVSLIKQTVVAAPPQAQVPILPTRPSAKPQSPLPTLAPKMFTLKTSSSSLNAQIPQVVSAPKTQIPQVVLSSKALVKAPATVSATAPAKTKANRPPAVPPMPPIGAMASHAKVASVSVSSARSTVGSESGGISIKSGIPSPVASSKSTASTTESGLIADKPLEPAQASTSKVKVTCSRVDSRSRSRSKYSSSRLNLSRCSAHSRHHEHSPSYSRSCSYSRSRARRYNRSRSRSRSVSRLRSTSRRRDVDNRLGQLEVTIKGATKHAREDDSSSGHSTKRQQRSPRISGAAFFGNSNGASDDDDDDDDLIKRYSDPDDVEFGIVGASGLSRRGSPSGGSATNITSRLGHPAAEDNTSNMYGHVSWNNDSSSSNNNNGRFAGSGSGYNGGHAWNTQEDVIGKLEDADSNIITSERVSQMMGPFYYLAMPAIPPVYQMFFGCMPMRPEVPQKVINNAITKLVGFKYFRAALVPAAKYSGFVPSYVVRCDGDSNKKVHRMKERVFGGNIVIGPLLFYSLVMMSCGQLQNNMALSMNTLLRNMTGLEFDQLRIVTKDGISQHSTYTVWSMTIDWVKDLCKYLVEDRRAQDSLTAASKCHGEYVRQCRNSGHDNSGGLDRDGNMAFRMLSTNAENSRLFLGVRPSDLRELYKYLVYIVGKVSTPHTIKYLKQVSESFIQNEE</sequence>
<evidence type="ECO:0000313" key="2">
    <source>
        <dbReference type="Proteomes" id="UP001150581"/>
    </source>
</evidence>
<keyword evidence="2" id="KW-1185">Reference proteome</keyword>
<gene>
    <name evidence="1" type="ORF">LPJ66_005077</name>
</gene>
<accession>A0ACC1IG47</accession>
<comment type="caution">
    <text evidence="1">The sequence shown here is derived from an EMBL/GenBank/DDBJ whole genome shotgun (WGS) entry which is preliminary data.</text>
</comment>
<dbReference type="EMBL" id="JANBPG010000669">
    <property type="protein sequence ID" value="KAJ1894622.1"/>
    <property type="molecule type" value="Genomic_DNA"/>
</dbReference>
<reference evidence="1" key="1">
    <citation type="submission" date="2022-07" db="EMBL/GenBank/DDBJ databases">
        <title>Phylogenomic reconstructions and comparative analyses of Kickxellomycotina fungi.</title>
        <authorList>
            <person name="Reynolds N.K."/>
            <person name="Stajich J.E."/>
            <person name="Barry K."/>
            <person name="Grigoriev I.V."/>
            <person name="Crous P."/>
            <person name="Smith M.E."/>
        </authorList>
    </citation>
    <scope>NUCLEOTIDE SEQUENCE</scope>
    <source>
        <strain evidence="1">Benny 63K</strain>
    </source>
</reference>
<organism evidence="1 2">
    <name type="scientific">Kickxella alabastrina</name>
    <dbReference type="NCBI Taxonomy" id="61397"/>
    <lineage>
        <taxon>Eukaryota</taxon>
        <taxon>Fungi</taxon>
        <taxon>Fungi incertae sedis</taxon>
        <taxon>Zoopagomycota</taxon>
        <taxon>Kickxellomycotina</taxon>
        <taxon>Kickxellomycetes</taxon>
        <taxon>Kickxellales</taxon>
        <taxon>Kickxellaceae</taxon>
        <taxon>Kickxella</taxon>
    </lineage>
</organism>
<feature type="non-terminal residue" evidence="1">
    <location>
        <position position="1"/>
    </location>
</feature>
<protein>
    <submittedName>
        <fullName evidence="1">Uncharacterized protein</fullName>
    </submittedName>
</protein>
<evidence type="ECO:0000313" key="1">
    <source>
        <dbReference type="EMBL" id="KAJ1894622.1"/>
    </source>
</evidence>
<proteinExistence type="predicted"/>